<accession>C3ZZG4</accession>
<feature type="region of interest" description="Disordered" evidence="1">
    <location>
        <begin position="1"/>
        <end position="22"/>
    </location>
</feature>
<dbReference type="AlphaFoldDB" id="C3ZZG4"/>
<evidence type="ECO:0000256" key="1">
    <source>
        <dbReference type="SAM" id="MobiDB-lite"/>
    </source>
</evidence>
<evidence type="ECO:0000313" key="2">
    <source>
        <dbReference type="EMBL" id="EEN42073.1"/>
    </source>
</evidence>
<sequence>MPQTTARARARPRPEASPHPACNSWHSAGPLNFYRTRGLELSVLPCAVPAAQTASIPAANRAVCAPKEPAMPPGLWARNCEEKRGEFRPAVPATPAAIRTKSLWLVAQRDAQNRAETGCPAQAPCCVQWAGFSQEGTVSRWHLRRGFGL</sequence>
<reference evidence="2" key="1">
    <citation type="journal article" date="2008" name="Nature">
        <title>The amphioxus genome and the evolution of the chordate karyotype.</title>
        <authorList>
            <consortium name="US DOE Joint Genome Institute (JGI-PGF)"/>
            <person name="Putnam N.H."/>
            <person name="Butts T."/>
            <person name="Ferrier D.E.K."/>
            <person name="Furlong R.F."/>
            <person name="Hellsten U."/>
            <person name="Kawashima T."/>
            <person name="Robinson-Rechavi M."/>
            <person name="Shoguchi E."/>
            <person name="Terry A."/>
            <person name="Yu J.-K."/>
            <person name="Benito-Gutierrez E.L."/>
            <person name="Dubchak I."/>
            <person name="Garcia-Fernandez J."/>
            <person name="Gibson-Brown J.J."/>
            <person name="Grigoriev I.V."/>
            <person name="Horton A.C."/>
            <person name="de Jong P.J."/>
            <person name="Jurka J."/>
            <person name="Kapitonov V.V."/>
            <person name="Kohara Y."/>
            <person name="Kuroki Y."/>
            <person name="Lindquist E."/>
            <person name="Lucas S."/>
            <person name="Osoegawa K."/>
            <person name="Pennacchio L.A."/>
            <person name="Salamov A.A."/>
            <person name="Satou Y."/>
            <person name="Sauka-Spengler T."/>
            <person name="Schmutz J."/>
            <person name="Shin-I T."/>
            <person name="Toyoda A."/>
            <person name="Bronner-Fraser M."/>
            <person name="Fujiyama A."/>
            <person name="Holland L.Z."/>
            <person name="Holland P.W.H."/>
            <person name="Satoh N."/>
            <person name="Rokhsar D.S."/>
        </authorList>
    </citation>
    <scope>NUCLEOTIDE SEQUENCE [LARGE SCALE GENOMIC DNA]</scope>
    <source>
        <strain evidence="2">S238N-H82</strain>
        <tissue evidence="2">Testes</tissue>
    </source>
</reference>
<name>C3ZZG4_BRAFL</name>
<organism>
    <name type="scientific">Branchiostoma floridae</name>
    <name type="common">Florida lancelet</name>
    <name type="synonym">Amphioxus</name>
    <dbReference type="NCBI Taxonomy" id="7739"/>
    <lineage>
        <taxon>Eukaryota</taxon>
        <taxon>Metazoa</taxon>
        <taxon>Chordata</taxon>
        <taxon>Cephalochordata</taxon>
        <taxon>Leptocardii</taxon>
        <taxon>Amphioxiformes</taxon>
        <taxon>Branchiostomatidae</taxon>
        <taxon>Branchiostoma</taxon>
    </lineage>
</organism>
<gene>
    <name evidence="2" type="ORF">BRAFLDRAFT_107294</name>
</gene>
<proteinExistence type="predicted"/>
<protein>
    <submittedName>
        <fullName evidence="2">Uncharacterized protein</fullName>
    </submittedName>
</protein>
<dbReference type="InParanoid" id="C3ZZG4"/>
<dbReference type="EMBL" id="GG666750">
    <property type="protein sequence ID" value="EEN42073.1"/>
    <property type="molecule type" value="Genomic_DNA"/>
</dbReference>